<protein>
    <submittedName>
        <fullName evidence="1">Uncharacterized protein</fullName>
    </submittedName>
</protein>
<dbReference type="Proteomes" id="UP000507954">
    <property type="component" value="Unassembled WGS sequence"/>
</dbReference>
<accession>A0A508X642</accession>
<dbReference type="EMBL" id="CABFNB010000127">
    <property type="protein sequence ID" value="VTZ64401.1"/>
    <property type="molecule type" value="Genomic_DNA"/>
</dbReference>
<proteinExistence type="predicted"/>
<dbReference type="AlphaFoldDB" id="A0A508X642"/>
<gene>
    <name evidence="1" type="ORF">EMEDMD4_590013</name>
</gene>
<organism evidence="1">
    <name type="scientific">Sinorhizobium medicae</name>
    <dbReference type="NCBI Taxonomy" id="110321"/>
    <lineage>
        <taxon>Bacteria</taxon>
        <taxon>Pseudomonadati</taxon>
        <taxon>Pseudomonadota</taxon>
        <taxon>Alphaproteobacteria</taxon>
        <taxon>Hyphomicrobiales</taxon>
        <taxon>Rhizobiaceae</taxon>
        <taxon>Sinorhizobium/Ensifer group</taxon>
        <taxon>Sinorhizobium</taxon>
    </lineage>
</organism>
<name>A0A508X642_9HYPH</name>
<reference evidence="1" key="1">
    <citation type="submission" date="2019-06" db="EMBL/GenBank/DDBJ databases">
        <authorList>
            <person name="Le Quere A."/>
            <person name="Colella S."/>
        </authorList>
    </citation>
    <scope>NUCLEOTIDE SEQUENCE</scope>
    <source>
        <strain evidence="1">EmedicaeMD41</strain>
    </source>
</reference>
<evidence type="ECO:0000313" key="1">
    <source>
        <dbReference type="EMBL" id="VTZ64401.1"/>
    </source>
</evidence>
<sequence length="55" mass="5949">MLRPARRGGAAPWDFPQDDRPQLGELVCLNLTIAVLVPLPVPCDTGCSPLPFCQC</sequence>